<dbReference type="Proteomes" id="UP001500542">
    <property type="component" value="Unassembled WGS sequence"/>
</dbReference>
<organism evidence="2 3">
    <name type="scientific">Kribbella koreensis</name>
    <dbReference type="NCBI Taxonomy" id="57909"/>
    <lineage>
        <taxon>Bacteria</taxon>
        <taxon>Bacillati</taxon>
        <taxon>Actinomycetota</taxon>
        <taxon>Actinomycetes</taxon>
        <taxon>Propionibacteriales</taxon>
        <taxon>Kribbellaceae</taxon>
        <taxon>Kribbella</taxon>
    </lineage>
</organism>
<sequence length="293" mass="30787">MPRIASMERLEVGDGRVVEYLVEGPAGGRPLVLHHGTPGVAMLLEPVAEAAYRHGLRFVTHSRPGYSDSTPQPGRRVADVADDVTALLDVLGADDFVTIGWSGGGPHALASAALLPDRCRAAAVIAGVAPYDAEGLDWLAGMGEENITEFGAAATGKDALEEFLTEASADLKNVQPGEIIAAFGDLLSAVDQAALRDGLAGYLAASCRAAVSRGYDGWRDDDLAFLTDWGIDLATIRVPVSIWQGDQDRMVPHAHGRWLGEHVPGATTQLVPGEGHLSLINNIDTIVAKLASS</sequence>
<protein>
    <submittedName>
        <fullName evidence="2">Alpha/beta hydrolase</fullName>
    </submittedName>
</protein>
<evidence type="ECO:0000313" key="2">
    <source>
        <dbReference type="EMBL" id="GAA0928493.1"/>
    </source>
</evidence>
<dbReference type="PANTHER" id="PTHR43433">
    <property type="entry name" value="HYDROLASE, ALPHA/BETA FOLD FAMILY PROTEIN"/>
    <property type="match status" value="1"/>
</dbReference>
<evidence type="ECO:0000259" key="1">
    <source>
        <dbReference type="Pfam" id="PF00561"/>
    </source>
</evidence>
<dbReference type="SUPFAM" id="SSF53474">
    <property type="entry name" value="alpha/beta-Hydrolases"/>
    <property type="match status" value="1"/>
</dbReference>
<name>A0ABP3ZYX5_9ACTN</name>
<dbReference type="GO" id="GO:0016787">
    <property type="term" value="F:hydrolase activity"/>
    <property type="evidence" value="ECO:0007669"/>
    <property type="project" value="UniProtKB-KW"/>
</dbReference>
<proteinExistence type="predicted"/>
<dbReference type="EMBL" id="BAAAHK010000003">
    <property type="protein sequence ID" value="GAA0928493.1"/>
    <property type="molecule type" value="Genomic_DNA"/>
</dbReference>
<dbReference type="InterPro" id="IPR000073">
    <property type="entry name" value="AB_hydrolase_1"/>
</dbReference>
<dbReference type="PANTHER" id="PTHR43433:SF10">
    <property type="entry name" value="AB HYDROLASE-1 DOMAIN-CONTAINING PROTEIN"/>
    <property type="match status" value="1"/>
</dbReference>
<gene>
    <name evidence="2" type="ORF">GCM10009554_10060</name>
</gene>
<dbReference type="InterPro" id="IPR050471">
    <property type="entry name" value="AB_hydrolase"/>
</dbReference>
<reference evidence="3" key="1">
    <citation type="journal article" date="2019" name="Int. J. Syst. Evol. Microbiol.">
        <title>The Global Catalogue of Microorganisms (GCM) 10K type strain sequencing project: providing services to taxonomists for standard genome sequencing and annotation.</title>
        <authorList>
            <consortium name="The Broad Institute Genomics Platform"/>
            <consortium name="The Broad Institute Genome Sequencing Center for Infectious Disease"/>
            <person name="Wu L."/>
            <person name="Ma J."/>
        </authorList>
    </citation>
    <scope>NUCLEOTIDE SEQUENCE [LARGE SCALE GENOMIC DNA]</scope>
    <source>
        <strain evidence="3">JCM 10977</strain>
    </source>
</reference>
<comment type="caution">
    <text evidence="2">The sequence shown here is derived from an EMBL/GenBank/DDBJ whole genome shotgun (WGS) entry which is preliminary data.</text>
</comment>
<dbReference type="InterPro" id="IPR029058">
    <property type="entry name" value="AB_hydrolase_fold"/>
</dbReference>
<keyword evidence="2" id="KW-0378">Hydrolase</keyword>
<dbReference type="Gene3D" id="3.40.50.1820">
    <property type="entry name" value="alpha/beta hydrolase"/>
    <property type="match status" value="1"/>
</dbReference>
<dbReference type="Pfam" id="PF00561">
    <property type="entry name" value="Abhydrolase_1"/>
    <property type="match status" value="1"/>
</dbReference>
<accession>A0ABP3ZYX5</accession>
<keyword evidence="3" id="KW-1185">Reference proteome</keyword>
<feature type="domain" description="AB hydrolase-1" evidence="1">
    <location>
        <begin position="30"/>
        <end position="281"/>
    </location>
</feature>
<evidence type="ECO:0000313" key="3">
    <source>
        <dbReference type="Proteomes" id="UP001500542"/>
    </source>
</evidence>